<name>A0ABR8N5A1_9BACL</name>
<dbReference type="SUPFAM" id="SSF48576">
    <property type="entry name" value="Terpenoid synthases"/>
    <property type="match status" value="1"/>
</dbReference>
<evidence type="ECO:0000313" key="9">
    <source>
        <dbReference type="Proteomes" id="UP000609346"/>
    </source>
</evidence>
<proteinExistence type="inferred from homology"/>
<accession>A0ABR8N5A1</accession>
<evidence type="ECO:0000256" key="2">
    <source>
        <dbReference type="ARBA" id="ARBA00006706"/>
    </source>
</evidence>
<evidence type="ECO:0000256" key="1">
    <source>
        <dbReference type="ARBA" id="ARBA00001946"/>
    </source>
</evidence>
<dbReference type="Proteomes" id="UP000609346">
    <property type="component" value="Unassembled WGS sequence"/>
</dbReference>
<evidence type="ECO:0000313" key="8">
    <source>
        <dbReference type="EMBL" id="MBD3922627.1"/>
    </source>
</evidence>
<comment type="caution">
    <text evidence="8">The sequence shown here is derived from an EMBL/GenBank/DDBJ whole genome shotgun (WGS) entry which is preliminary data.</text>
</comment>
<keyword evidence="6" id="KW-0414">Isoprene biosynthesis</keyword>
<gene>
    <name evidence="8" type="ORF">H8B09_28125</name>
</gene>
<dbReference type="InterPro" id="IPR033965">
    <property type="entry name" value="ComQ"/>
</dbReference>
<keyword evidence="4" id="KW-0479">Metal-binding</keyword>
<reference evidence="8 9" key="1">
    <citation type="submission" date="2020-09" db="EMBL/GenBank/DDBJ databases">
        <title>Paenibacillus sp. strain PR3 16S rRNA gene Genome sequencing and assembly.</title>
        <authorList>
            <person name="Kim J."/>
        </authorList>
    </citation>
    <scope>NUCLEOTIDE SEQUENCE [LARGE SCALE GENOMIC DNA]</scope>
    <source>
        <strain evidence="8 9">PR3</strain>
    </source>
</reference>
<keyword evidence="5" id="KW-0460">Magnesium</keyword>
<dbReference type="Pfam" id="PF00348">
    <property type="entry name" value="polyprenyl_synt"/>
    <property type="match status" value="1"/>
</dbReference>
<dbReference type="EMBL" id="JACXZA010000010">
    <property type="protein sequence ID" value="MBD3922627.1"/>
    <property type="molecule type" value="Genomic_DNA"/>
</dbReference>
<dbReference type="SFLD" id="SFLDG01211">
    <property type="entry name" value="Competence_Regulatory_Protein"/>
    <property type="match status" value="1"/>
</dbReference>
<keyword evidence="9" id="KW-1185">Reference proteome</keyword>
<keyword evidence="3 7" id="KW-0808">Transferase</keyword>
<organism evidence="8 9">
    <name type="scientific">Paenibacillus terricola</name>
    <dbReference type="NCBI Taxonomy" id="2763503"/>
    <lineage>
        <taxon>Bacteria</taxon>
        <taxon>Bacillati</taxon>
        <taxon>Bacillota</taxon>
        <taxon>Bacilli</taxon>
        <taxon>Bacillales</taxon>
        <taxon>Paenibacillaceae</taxon>
        <taxon>Paenibacillus</taxon>
    </lineage>
</organism>
<sequence>MSMMLQSAMDLMRESAARAFHDEELRLLTDQFIVYKQSEGGVFGTIAALHCRMFGGNDQQASAAAAAVELMILSLDIYDDLQDQDNEQVPWSAISPALALNAAIGLQALSVDVLMELPIAMHRKMAAVKALNKGILNAVNGQHADLLNETMTEDECLAMIENKSGALVASACLVGAALMTDEYAELIESYGRGLGVSAQINNDVEGIQRWSTRNDLLARKQTLPIQFVLEQQSEEAATVRSYYDGMITRDELLTDKHGIMDYIQSCGCIEYALIIGRLKQYEVMGAIEQLPVAEEWKEQLRNFI</sequence>
<evidence type="ECO:0000256" key="6">
    <source>
        <dbReference type="ARBA" id="ARBA00023229"/>
    </source>
</evidence>
<comment type="cofactor">
    <cofactor evidence="1">
        <name>Mg(2+)</name>
        <dbReference type="ChEBI" id="CHEBI:18420"/>
    </cofactor>
</comment>
<comment type="similarity">
    <text evidence="2 7">Belongs to the FPP/GGPP synthase family.</text>
</comment>
<dbReference type="InterPro" id="IPR008949">
    <property type="entry name" value="Isoprenoid_synthase_dom_sf"/>
</dbReference>
<dbReference type="RefSeq" id="WP_191206928.1">
    <property type="nucleotide sequence ID" value="NZ_JACXZA010000010.1"/>
</dbReference>
<evidence type="ECO:0000256" key="4">
    <source>
        <dbReference type="ARBA" id="ARBA00022723"/>
    </source>
</evidence>
<dbReference type="CDD" id="cd00867">
    <property type="entry name" value="Trans_IPPS"/>
    <property type="match status" value="1"/>
</dbReference>
<evidence type="ECO:0000256" key="3">
    <source>
        <dbReference type="ARBA" id="ARBA00022679"/>
    </source>
</evidence>
<protein>
    <submittedName>
        <fullName evidence="8">Polyprenyl synthetase family protein</fullName>
    </submittedName>
</protein>
<dbReference type="PANTHER" id="PTHR43281:SF1">
    <property type="entry name" value="FARNESYL DIPHOSPHATE SYNTHASE"/>
    <property type="match status" value="1"/>
</dbReference>
<dbReference type="PANTHER" id="PTHR43281">
    <property type="entry name" value="FARNESYL DIPHOSPHATE SYNTHASE"/>
    <property type="match status" value="1"/>
</dbReference>
<evidence type="ECO:0000256" key="7">
    <source>
        <dbReference type="RuleBase" id="RU004466"/>
    </source>
</evidence>
<dbReference type="SFLD" id="SFLDS00005">
    <property type="entry name" value="Isoprenoid_Synthase_Type_I"/>
    <property type="match status" value="1"/>
</dbReference>
<dbReference type="Gene3D" id="1.10.600.10">
    <property type="entry name" value="Farnesyl Diphosphate Synthase"/>
    <property type="match status" value="1"/>
</dbReference>
<dbReference type="InterPro" id="IPR000092">
    <property type="entry name" value="Polyprenyl_synt"/>
</dbReference>
<evidence type="ECO:0000256" key="5">
    <source>
        <dbReference type="ARBA" id="ARBA00022842"/>
    </source>
</evidence>